<dbReference type="Proteomes" id="UP001358586">
    <property type="component" value="Chromosome 10"/>
</dbReference>
<protein>
    <submittedName>
        <fullName evidence="1">Uncharacterized protein</fullName>
    </submittedName>
</protein>
<evidence type="ECO:0000313" key="1">
    <source>
        <dbReference type="EMBL" id="KAK5792861.1"/>
    </source>
</evidence>
<evidence type="ECO:0000313" key="2">
    <source>
        <dbReference type="Proteomes" id="UP001358586"/>
    </source>
</evidence>
<reference evidence="1 2" key="1">
    <citation type="submission" date="2023-03" db="EMBL/GenBank/DDBJ databases">
        <title>WGS of Gossypium arboreum.</title>
        <authorList>
            <person name="Yu D."/>
        </authorList>
    </citation>
    <scope>NUCLEOTIDE SEQUENCE [LARGE SCALE GENOMIC DNA]</scope>
    <source>
        <tissue evidence="1">Leaf</tissue>
    </source>
</reference>
<name>A0ABR0NDW6_GOSAR</name>
<proteinExistence type="predicted"/>
<keyword evidence="2" id="KW-1185">Reference proteome</keyword>
<sequence>MELLDDDSVETMVTLYCPPGRVNTKPIKLFVELANAEIVENVTQLSQQYGVENLRIEVPRVSVDRRSSVRGFDIDLNVGCSYQYGKGFSDPDLDNIVDDINDEGPNDGNDHSPTIENPSCGIVIRYNPEAYMSIVDPDAIHASEFPEYPDIIPTHLMLVDPKPEELFVG</sequence>
<accession>A0ABR0NDW6</accession>
<gene>
    <name evidence="1" type="ORF">PVK06_033987</name>
</gene>
<organism evidence="1 2">
    <name type="scientific">Gossypium arboreum</name>
    <name type="common">Tree cotton</name>
    <name type="synonym">Gossypium nanking</name>
    <dbReference type="NCBI Taxonomy" id="29729"/>
    <lineage>
        <taxon>Eukaryota</taxon>
        <taxon>Viridiplantae</taxon>
        <taxon>Streptophyta</taxon>
        <taxon>Embryophyta</taxon>
        <taxon>Tracheophyta</taxon>
        <taxon>Spermatophyta</taxon>
        <taxon>Magnoliopsida</taxon>
        <taxon>eudicotyledons</taxon>
        <taxon>Gunneridae</taxon>
        <taxon>Pentapetalae</taxon>
        <taxon>rosids</taxon>
        <taxon>malvids</taxon>
        <taxon>Malvales</taxon>
        <taxon>Malvaceae</taxon>
        <taxon>Malvoideae</taxon>
        <taxon>Gossypium</taxon>
    </lineage>
</organism>
<comment type="caution">
    <text evidence="1">The sequence shown here is derived from an EMBL/GenBank/DDBJ whole genome shotgun (WGS) entry which is preliminary data.</text>
</comment>
<dbReference type="EMBL" id="JARKNE010000010">
    <property type="protein sequence ID" value="KAK5792861.1"/>
    <property type="molecule type" value="Genomic_DNA"/>
</dbReference>